<dbReference type="EMBL" id="SLVX01000024">
    <property type="protein sequence ID" value="TCN36807.1"/>
    <property type="molecule type" value="Genomic_DNA"/>
</dbReference>
<keyword evidence="2" id="KW-0805">Transcription regulation</keyword>
<dbReference type="FunFam" id="1.10.10.10:FF:000001">
    <property type="entry name" value="LysR family transcriptional regulator"/>
    <property type="match status" value="1"/>
</dbReference>
<gene>
    <name evidence="6" type="ORF">EV665_12468</name>
</gene>
<evidence type="ECO:0000256" key="1">
    <source>
        <dbReference type="ARBA" id="ARBA00009437"/>
    </source>
</evidence>
<evidence type="ECO:0000259" key="5">
    <source>
        <dbReference type="PROSITE" id="PS50931"/>
    </source>
</evidence>
<dbReference type="GO" id="GO:0003677">
    <property type="term" value="F:DNA binding"/>
    <property type="evidence" value="ECO:0007669"/>
    <property type="project" value="UniProtKB-KW"/>
</dbReference>
<dbReference type="InterPro" id="IPR000847">
    <property type="entry name" value="LysR_HTH_N"/>
</dbReference>
<dbReference type="Gene3D" id="1.10.10.10">
    <property type="entry name" value="Winged helix-like DNA-binding domain superfamily/Winged helix DNA-binding domain"/>
    <property type="match status" value="1"/>
</dbReference>
<dbReference type="Pfam" id="PF03466">
    <property type="entry name" value="LysR_substrate"/>
    <property type="match status" value="1"/>
</dbReference>
<dbReference type="CDD" id="cd08422">
    <property type="entry name" value="PBP2_CrgA_like"/>
    <property type="match status" value="1"/>
</dbReference>
<dbReference type="PANTHER" id="PTHR30537:SF5">
    <property type="entry name" value="HTH-TYPE TRANSCRIPTIONAL ACTIVATOR TTDR-RELATED"/>
    <property type="match status" value="1"/>
</dbReference>
<proteinExistence type="inferred from homology"/>
<dbReference type="SUPFAM" id="SSF53850">
    <property type="entry name" value="Periplasmic binding protein-like II"/>
    <property type="match status" value="1"/>
</dbReference>
<dbReference type="PROSITE" id="PS50931">
    <property type="entry name" value="HTH_LYSR"/>
    <property type="match status" value="1"/>
</dbReference>
<dbReference type="Proteomes" id="UP000295351">
    <property type="component" value="Unassembled WGS sequence"/>
</dbReference>
<dbReference type="Gene3D" id="3.40.190.290">
    <property type="match status" value="1"/>
</dbReference>
<dbReference type="FunFam" id="3.40.190.290:FF:000001">
    <property type="entry name" value="Transcriptional regulator, LysR family"/>
    <property type="match status" value="1"/>
</dbReference>
<name>A0A4R2C841_SHIGR</name>
<dbReference type="PANTHER" id="PTHR30537">
    <property type="entry name" value="HTH-TYPE TRANSCRIPTIONAL REGULATOR"/>
    <property type="match status" value="1"/>
</dbReference>
<organism evidence="6 7">
    <name type="scientific">Shinella granuli</name>
    <dbReference type="NCBI Taxonomy" id="323621"/>
    <lineage>
        <taxon>Bacteria</taxon>
        <taxon>Pseudomonadati</taxon>
        <taxon>Pseudomonadota</taxon>
        <taxon>Alphaproteobacteria</taxon>
        <taxon>Hyphomicrobiales</taxon>
        <taxon>Rhizobiaceae</taxon>
        <taxon>Shinella</taxon>
    </lineage>
</organism>
<keyword evidence="7" id="KW-1185">Reference proteome</keyword>
<evidence type="ECO:0000256" key="3">
    <source>
        <dbReference type="ARBA" id="ARBA00023125"/>
    </source>
</evidence>
<dbReference type="Pfam" id="PF00126">
    <property type="entry name" value="HTH_1"/>
    <property type="match status" value="1"/>
</dbReference>
<dbReference type="InterPro" id="IPR005119">
    <property type="entry name" value="LysR_subst-bd"/>
</dbReference>
<comment type="similarity">
    <text evidence="1">Belongs to the LysR transcriptional regulatory family.</text>
</comment>
<comment type="caution">
    <text evidence="6">The sequence shown here is derived from an EMBL/GenBank/DDBJ whole genome shotgun (WGS) entry which is preliminary data.</text>
</comment>
<evidence type="ECO:0000256" key="4">
    <source>
        <dbReference type="ARBA" id="ARBA00023163"/>
    </source>
</evidence>
<dbReference type="AlphaFoldDB" id="A0A4R2C841"/>
<keyword evidence="3 6" id="KW-0238">DNA-binding</keyword>
<dbReference type="InterPro" id="IPR036388">
    <property type="entry name" value="WH-like_DNA-bd_sf"/>
</dbReference>
<sequence length="302" mass="34095">MNRYKEMRAFLAVVKEGSLAAASIKEGITSSMLGRYIDSLERRLGIRLLHRTTRHLSLTEQGVFFLKHCQELVTEIDVREAEIFPDIAQVTGRLTVLAPPHFGRHHVAVHAGAFLAAHPNVQLSFNLSNDYVDPTTAEYDLCIRIGNVIDRSFVTTKLLSNKRVVCATPAYFERFGRPRTLEDLGQHNCLCVNLRAGLHREWLFQENGKPVSVKVEGTIDCNDADALIRWARDGLGLAWRSTWEIGAEIADGRLVTVLDDYALPSFDITAVYPRDRPLKSARLFVETLQNAYSQPDYWTVRA</sequence>
<evidence type="ECO:0000313" key="6">
    <source>
        <dbReference type="EMBL" id="TCN36807.1"/>
    </source>
</evidence>
<dbReference type="SUPFAM" id="SSF46785">
    <property type="entry name" value="Winged helix' DNA-binding domain"/>
    <property type="match status" value="1"/>
</dbReference>
<dbReference type="InterPro" id="IPR036390">
    <property type="entry name" value="WH_DNA-bd_sf"/>
</dbReference>
<keyword evidence="4" id="KW-0804">Transcription</keyword>
<feature type="domain" description="HTH lysR-type" evidence="5">
    <location>
        <begin position="1"/>
        <end position="59"/>
    </location>
</feature>
<reference evidence="6 7" key="1">
    <citation type="submission" date="2019-03" db="EMBL/GenBank/DDBJ databases">
        <title>Genomic Encyclopedia of Type Strains, Phase IV (KMG-IV): sequencing the most valuable type-strain genomes for metagenomic binning, comparative biology and taxonomic classification.</title>
        <authorList>
            <person name="Goeker M."/>
        </authorList>
    </citation>
    <scope>NUCLEOTIDE SEQUENCE [LARGE SCALE GENOMIC DNA]</scope>
    <source>
        <strain evidence="6 7">DSM 18401</strain>
    </source>
</reference>
<evidence type="ECO:0000256" key="2">
    <source>
        <dbReference type="ARBA" id="ARBA00023015"/>
    </source>
</evidence>
<evidence type="ECO:0000313" key="7">
    <source>
        <dbReference type="Proteomes" id="UP000295351"/>
    </source>
</evidence>
<dbReference type="InterPro" id="IPR058163">
    <property type="entry name" value="LysR-type_TF_proteobact-type"/>
</dbReference>
<dbReference type="RefSeq" id="WP_133036347.1">
    <property type="nucleotide sequence ID" value="NZ_BAABEI010000004.1"/>
</dbReference>
<protein>
    <submittedName>
        <fullName evidence="6">DNA-binding transcriptional LysR family regulator</fullName>
    </submittedName>
</protein>
<accession>A0A4R2C841</accession>
<dbReference type="GO" id="GO:0003700">
    <property type="term" value="F:DNA-binding transcription factor activity"/>
    <property type="evidence" value="ECO:0007669"/>
    <property type="project" value="InterPro"/>
</dbReference>